<dbReference type="AlphaFoldDB" id="A0AAV1HZ50"/>
<dbReference type="Proteomes" id="UP001314263">
    <property type="component" value="Unassembled WGS sequence"/>
</dbReference>
<dbReference type="Gene3D" id="1.10.20.10">
    <property type="entry name" value="Histone, subunit A"/>
    <property type="match status" value="1"/>
</dbReference>
<feature type="domain" description="Transcription factor CBF/NF-Y/archaeal histone" evidence="2">
    <location>
        <begin position="164"/>
        <end position="223"/>
    </location>
</feature>
<keyword evidence="4" id="KW-1185">Reference proteome</keyword>
<dbReference type="InterPro" id="IPR003958">
    <property type="entry name" value="CBFA_NFYB_domain"/>
</dbReference>
<feature type="region of interest" description="Disordered" evidence="1">
    <location>
        <begin position="117"/>
        <end position="159"/>
    </location>
</feature>
<evidence type="ECO:0000256" key="1">
    <source>
        <dbReference type="SAM" id="MobiDB-lite"/>
    </source>
</evidence>
<evidence type="ECO:0000259" key="2">
    <source>
        <dbReference type="Pfam" id="PF00808"/>
    </source>
</evidence>
<proteinExistence type="predicted"/>
<name>A0AAV1HZ50_9CHLO</name>
<accession>A0AAV1HZ50</accession>
<reference evidence="3 4" key="1">
    <citation type="submission" date="2023-10" db="EMBL/GenBank/DDBJ databases">
        <authorList>
            <person name="Maclean D."/>
            <person name="Macfadyen A."/>
        </authorList>
    </citation>
    <scope>NUCLEOTIDE SEQUENCE [LARGE SCALE GENOMIC DNA]</scope>
</reference>
<feature type="compositionally biased region" description="Acidic residues" evidence="1">
    <location>
        <begin position="140"/>
        <end position="152"/>
    </location>
</feature>
<gene>
    <name evidence="3" type="ORF">CVIRNUC_003333</name>
</gene>
<dbReference type="GO" id="GO:0046982">
    <property type="term" value="F:protein heterodimerization activity"/>
    <property type="evidence" value="ECO:0007669"/>
    <property type="project" value="InterPro"/>
</dbReference>
<dbReference type="EMBL" id="CAUYUE010000004">
    <property type="protein sequence ID" value="CAK0766188.1"/>
    <property type="molecule type" value="Genomic_DNA"/>
</dbReference>
<feature type="region of interest" description="Disordered" evidence="1">
    <location>
        <begin position="251"/>
        <end position="300"/>
    </location>
</feature>
<protein>
    <recommendedName>
        <fullName evidence="2">Transcription factor CBF/NF-Y/archaeal histone domain-containing protein</fullName>
    </recommendedName>
</protein>
<dbReference type="InterPro" id="IPR009072">
    <property type="entry name" value="Histone-fold"/>
</dbReference>
<evidence type="ECO:0000313" key="3">
    <source>
        <dbReference type="EMBL" id="CAK0766188.1"/>
    </source>
</evidence>
<dbReference type="Pfam" id="PF00808">
    <property type="entry name" value="CBFD_NFYB_HMF"/>
    <property type="match status" value="1"/>
</dbReference>
<organism evidence="3 4">
    <name type="scientific">Coccomyxa viridis</name>
    <dbReference type="NCBI Taxonomy" id="1274662"/>
    <lineage>
        <taxon>Eukaryota</taxon>
        <taxon>Viridiplantae</taxon>
        <taxon>Chlorophyta</taxon>
        <taxon>core chlorophytes</taxon>
        <taxon>Trebouxiophyceae</taxon>
        <taxon>Trebouxiophyceae incertae sedis</taxon>
        <taxon>Coccomyxaceae</taxon>
        <taxon>Coccomyxa</taxon>
    </lineage>
</organism>
<dbReference type="SUPFAM" id="SSF47113">
    <property type="entry name" value="Histone-fold"/>
    <property type="match status" value="1"/>
</dbReference>
<comment type="caution">
    <text evidence="3">The sequence shown here is derived from an EMBL/GenBank/DDBJ whole genome shotgun (WGS) entry which is preliminary data.</text>
</comment>
<evidence type="ECO:0000313" key="4">
    <source>
        <dbReference type="Proteomes" id="UP001314263"/>
    </source>
</evidence>
<sequence length="300" mass="32391">MTDTNASSKSSTIATKIGLTVPIKEKTIKSYVNHLASTDTSKLIPKQVPKISIVAVSAGVEYLLGHIVDVGVKGVEGATFTVDNLRDNIKADEDLCFLTTGLKDAMEYVNTQKEIKRAKKNKGKEGTNAAPAEQQTQDMPDADAPGDNEEGSEADHPHSFSCLNQINKRIKLASSNIRVSSEAVDLIQYLLDEFYQGIVSGAYWIAQNNGRKTLASADVSVALKIYLPKRLLPGLYAHVEALTKKFKDVEAAKPRNNAPTSEPAAKKAKAETPKSPASEHAVKVVKPKPEAKKKAAKVKV</sequence>